<accession>H9ULJ2</accession>
<name>H9ULJ2_SPIAZ</name>
<organism evidence="1 2">
    <name type="scientific">Spirochaeta africana (strain ATCC 700263 / DSM 8902 / Z-7692)</name>
    <dbReference type="NCBI Taxonomy" id="889378"/>
    <lineage>
        <taxon>Bacteria</taxon>
        <taxon>Pseudomonadati</taxon>
        <taxon>Spirochaetota</taxon>
        <taxon>Spirochaetia</taxon>
        <taxon>Spirochaetales</taxon>
        <taxon>Spirochaetaceae</taxon>
        <taxon>Spirochaeta</taxon>
    </lineage>
</organism>
<sequence length="52" mass="5756">MAKSRVVKELVQYLAHNKKLFLLPLLVLLGLVGMVALVAQSQALAPFIYSLF</sequence>
<dbReference type="STRING" id="889378.Spiaf_2353"/>
<reference evidence="2" key="1">
    <citation type="journal article" date="2013" name="Stand. Genomic Sci.">
        <title>Complete genome sequence of the halophilic bacterium Spirochaeta africana type strain (Z-7692(T)) from the alkaline Lake Magadi in the East African Rift.</title>
        <authorList>
            <person name="Liolos K."/>
            <person name="Abt B."/>
            <person name="Scheuner C."/>
            <person name="Teshima H."/>
            <person name="Held B."/>
            <person name="Lapidus A."/>
            <person name="Nolan M."/>
            <person name="Lucas S."/>
            <person name="Deshpande S."/>
            <person name="Cheng J.F."/>
            <person name="Tapia R."/>
            <person name="Goodwin L.A."/>
            <person name="Pitluck S."/>
            <person name="Pagani I."/>
            <person name="Ivanova N."/>
            <person name="Mavromatis K."/>
            <person name="Mikhailova N."/>
            <person name="Huntemann M."/>
            <person name="Pati A."/>
            <person name="Chen A."/>
            <person name="Palaniappan K."/>
            <person name="Land M."/>
            <person name="Rohde M."/>
            <person name="Tindall B.J."/>
            <person name="Detter J.C."/>
            <person name="Goker M."/>
            <person name="Bristow J."/>
            <person name="Eisen J.A."/>
            <person name="Markowitz V."/>
            <person name="Hugenholtz P."/>
            <person name="Woyke T."/>
            <person name="Klenk H.P."/>
            <person name="Kyrpides N.C."/>
        </authorList>
    </citation>
    <scope>NUCLEOTIDE SEQUENCE</scope>
    <source>
        <strain evidence="2">ATCC 700263 / DSM 8902 / Z-7692</strain>
    </source>
</reference>
<protein>
    <submittedName>
        <fullName evidence="1">Uncharacterized protein</fullName>
    </submittedName>
</protein>
<dbReference type="InterPro" id="IPR046031">
    <property type="entry name" value="DUF5989"/>
</dbReference>
<evidence type="ECO:0000313" key="1">
    <source>
        <dbReference type="EMBL" id="AFG38385.1"/>
    </source>
</evidence>
<dbReference type="KEGG" id="sfc:Spiaf_2353"/>
<dbReference type="PATRIC" id="fig|889378.3.peg.2327"/>
<dbReference type="EMBL" id="CP003282">
    <property type="protein sequence ID" value="AFG38385.1"/>
    <property type="molecule type" value="Genomic_DNA"/>
</dbReference>
<dbReference type="Proteomes" id="UP000007383">
    <property type="component" value="Chromosome"/>
</dbReference>
<dbReference type="Pfam" id="PF19451">
    <property type="entry name" value="DUF5989"/>
    <property type="match status" value="1"/>
</dbReference>
<proteinExistence type="predicted"/>
<keyword evidence="2" id="KW-1185">Reference proteome</keyword>
<dbReference type="AlphaFoldDB" id="H9ULJ2"/>
<evidence type="ECO:0000313" key="2">
    <source>
        <dbReference type="Proteomes" id="UP000007383"/>
    </source>
</evidence>
<dbReference type="RefSeq" id="WP_014456367.1">
    <property type="nucleotide sequence ID" value="NC_017098.1"/>
</dbReference>
<dbReference type="HOGENOM" id="CLU_205202_0_0_12"/>
<gene>
    <name evidence="1" type="ordered locus">Spiaf_2353</name>
</gene>